<evidence type="ECO:0000313" key="3">
    <source>
        <dbReference type="Proteomes" id="UP000059680"/>
    </source>
</evidence>
<dbReference type="PaxDb" id="39947-A0A0P0X8W6"/>
<keyword evidence="3" id="KW-1185">Reference proteome</keyword>
<reference evidence="3" key="1">
    <citation type="journal article" date="2005" name="Nature">
        <title>The map-based sequence of the rice genome.</title>
        <authorList>
            <consortium name="International rice genome sequencing project (IRGSP)"/>
            <person name="Matsumoto T."/>
            <person name="Wu J."/>
            <person name="Kanamori H."/>
            <person name="Katayose Y."/>
            <person name="Fujisawa M."/>
            <person name="Namiki N."/>
            <person name="Mizuno H."/>
            <person name="Yamamoto K."/>
            <person name="Antonio B.A."/>
            <person name="Baba T."/>
            <person name="Sakata K."/>
            <person name="Nagamura Y."/>
            <person name="Aoki H."/>
            <person name="Arikawa K."/>
            <person name="Arita K."/>
            <person name="Bito T."/>
            <person name="Chiden Y."/>
            <person name="Fujitsuka N."/>
            <person name="Fukunaka R."/>
            <person name="Hamada M."/>
            <person name="Harada C."/>
            <person name="Hayashi A."/>
            <person name="Hijishita S."/>
            <person name="Honda M."/>
            <person name="Hosokawa S."/>
            <person name="Ichikawa Y."/>
            <person name="Idonuma A."/>
            <person name="Iijima M."/>
            <person name="Ikeda M."/>
            <person name="Ikeno M."/>
            <person name="Ito K."/>
            <person name="Ito S."/>
            <person name="Ito T."/>
            <person name="Ito Y."/>
            <person name="Ito Y."/>
            <person name="Iwabuchi A."/>
            <person name="Kamiya K."/>
            <person name="Karasawa W."/>
            <person name="Kurita K."/>
            <person name="Katagiri S."/>
            <person name="Kikuta A."/>
            <person name="Kobayashi H."/>
            <person name="Kobayashi N."/>
            <person name="Machita K."/>
            <person name="Maehara T."/>
            <person name="Masukawa M."/>
            <person name="Mizubayashi T."/>
            <person name="Mukai Y."/>
            <person name="Nagasaki H."/>
            <person name="Nagata Y."/>
            <person name="Naito S."/>
            <person name="Nakashima M."/>
            <person name="Nakama Y."/>
            <person name="Nakamichi Y."/>
            <person name="Nakamura M."/>
            <person name="Meguro A."/>
            <person name="Negishi M."/>
            <person name="Ohta I."/>
            <person name="Ohta T."/>
            <person name="Okamoto M."/>
            <person name="Ono N."/>
            <person name="Saji S."/>
            <person name="Sakaguchi M."/>
            <person name="Sakai K."/>
            <person name="Shibata M."/>
            <person name="Shimokawa T."/>
            <person name="Song J."/>
            <person name="Takazaki Y."/>
            <person name="Terasawa K."/>
            <person name="Tsugane M."/>
            <person name="Tsuji K."/>
            <person name="Ueda S."/>
            <person name="Waki K."/>
            <person name="Yamagata H."/>
            <person name="Yamamoto M."/>
            <person name="Yamamoto S."/>
            <person name="Yamane H."/>
            <person name="Yoshiki S."/>
            <person name="Yoshihara R."/>
            <person name="Yukawa K."/>
            <person name="Zhong H."/>
            <person name="Yano M."/>
            <person name="Yuan Q."/>
            <person name="Ouyang S."/>
            <person name="Liu J."/>
            <person name="Jones K.M."/>
            <person name="Gansberger K."/>
            <person name="Moffat K."/>
            <person name="Hill J."/>
            <person name="Bera J."/>
            <person name="Fadrosh D."/>
            <person name="Jin S."/>
            <person name="Johri S."/>
            <person name="Kim M."/>
            <person name="Overton L."/>
            <person name="Reardon M."/>
            <person name="Tsitrin T."/>
            <person name="Vuong H."/>
            <person name="Weaver B."/>
            <person name="Ciecko A."/>
            <person name="Tallon L."/>
            <person name="Jackson J."/>
            <person name="Pai G."/>
            <person name="Aken S.V."/>
            <person name="Utterback T."/>
            <person name="Reidmuller S."/>
            <person name="Feldblyum T."/>
            <person name="Hsiao J."/>
            <person name="Zismann V."/>
            <person name="Iobst S."/>
            <person name="de Vazeille A.R."/>
            <person name="Buell C.R."/>
            <person name="Ying K."/>
            <person name="Li Y."/>
            <person name="Lu T."/>
            <person name="Huang Y."/>
            <person name="Zhao Q."/>
            <person name="Feng Q."/>
            <person name="Zhang L."/>
            <person name="Zhu J."/>
            <person name="Weng Q."/>
            <person name="Mu J."/>
            <person name="Lu Y."/>
            <person name="Fan D."/>
            <person name="Liu Y."/>
            <person name="Guan J."/>
            <person name="Zhang Y."/>
            <person name="Yu S."/>
            <person name="Liu X."/>
            <person name="Zhang Y."/>
            <person name="Hong G."/>
            <person name="Han B."/>
            <person name="Choisne N."/>
            <person name="Demange N."/>
            <person name="Orjeda G."/>
            <person name="Samain S."/>
            <person name="Cattolico L."/>
            <person name="Pelletier E."/>
            <person name="Couloux A."/>
            <person name="Segurens B."/>
            <person name="Wincker P."/>
            <person name="D'Hont A."/>
            <person name="Scarpelli C."/>
            <person name="Weissenbach J."/>
            <person name="Salanoubat M."/>
            <person name="Quetier F."/>
            <person name="Yu Y."/>
            <person name="Kim H.R."/>
            <person name="Rambo T."/>
            <person name="Currie J."/>
            <person name="Collura K."/>
            <person name="Luo M."/>
            <person name="Yang T."/>
            <person name="Ammiraju J.S.S."/>
            <person name="Engler F."/>
            <person name="Soderlund C."/>
            <person name="Wing R.A."/>
            <person name="Palmer L.E."/>
            <person name="de la Bastide M."/>
            <person name="Spiegel L."/>
            <person name="Nascimento L."/>
            <person name="Zutavern T."/>
            <person name="O'Shaughnessy A."/>
            <person name="Dike S."/>
            <person name="Dedhia N."/>
            <person name="Preston R."/>
            <person name="Balija V."/>
            <person name="McCombie W.R."/>
            <person name="Chow T."/>
            <person name="Chen H."/>
            <person name="Chung M."/>
            <person name="Chen C."/>
            <person name="Shaw J."/>
            <person name="Wu H."/>
            <person name="Hsiao K."/>
            <person name="Chao Y."/>
            <person name="Chu M."/>
            <person name="Cheng C."/>
            <person name="Hour A."/>
            <person name="Lee P."/>
            <person name="Lin S."/>
            <person name="Lin Y."/>
            <person name="Liou J."/>
            <person name="Liu S."/>
            <person name="Hsing Y."/>
            <person name="Raghuvanshi S."/>
            <person name="Mohanty A."/>
            <person name="Bharti A.K."/>
            <person name="Gaur A."/>
            <person name="Gupta V."/>
            <person name="Kumar D."/>
            <person name="Ravi V."/>
            <person name="Vij S."/>
            <person name="Kapur A."/>
            <person name="Khurana P."/>
            <person name="Khurana P."/>
            <person name="Khurana J.P."/>
            <person name="Tyagi A.K."/>
            <person name="Gaikwad K."/>
            <person name="Singh A."/>
            <person name="Dalal V."/>
            <person name="Srivastava S."/>
            <person name="Dixit A."/>
            <person name="Pal A.K."/>
            <person name="Ghazi I.A."/>
            <person name="Yadav M."/>
            <person name="Pandit A."/>
            <person name="Bhargava A."/>
            <person name="Sureshbabu K."/>
            <person name="Batra K."/>
            <person name="Sharma T.R."/>
            <person name="Mohapatra T."/>
            <person name="Singh N.K."/>
            <person name="Messing J."/>
            <person name="Nelson A.B."/>
            <person name="Fuks G."/>
            <person name="Kavchok S."/>
            <person name="Keizer G."/>
            <person name="Linton E."/>
            <person name="Llaca V."/>
            <person name="Song R."/>
            <person name="Tanyolac B."/>
            <person name="Young S."/>
            <person name="Ho-Il K."/>
            <person name="Hahn J.H."/>
            <person name="Sangsakoo G."/>
            <person name="Vanavichit A."/>
            <person name="de Mattos Luiz.A.T."/>
            <person name="Zimmer P.D."/>
            <person name="Malone G."/>
            <person name="Dellagostin O."/>
            <person name="de Oliveira A.C."/>
            <person name="Bevan M."/>
            <person name="Bancroft I."/>
            <person name="Minx P."/>
            <person name="Cordum H."/>
            <person name="Wilson R."/>
            <person name="Cheng Z."/>
            <person name="Jin W."/>
            <person name="Jiang J."/>
            <person name="Leong S.A."/>
            <person name="Iwama H."/>
            <person name="Gojobori T."/>
            <person name="Itoh T."/>
            <person name="Niimura Y."/>
            <person name="Fujii Y."/>
            <person name="Habara T."/>
            <person name="Sakai H."/>
            <person name="Sato Y."/>
            <person name="Wilson G."/>
            <person name="Kumar K."/>
            <person name="McCouch S."/>
            <person name="Juretic N."/>
            <person name="Hoen D."/>
            <person name="Wright S."/>
            <person name="Bruskiewich R."/>
            <person name="Bureau T."/>
            <person name="Miyao A."/>
            <person name="Hirochika H."/>
            <person name="Nishikawa T."/>
            <person name="Kadowaki K."/>
            <person name="Sugiura M."/>
            <person name="Burr B."/>
            <person name="Sasaki T."/>
        </authorList>
    </citation>
    <scope>NUCLEOTIDE SEQUENCE [LARGE SCALE GENOMIC DNA]</scope>
    <source>
        <strain evidence="3">cv. Nipponbare</strain>
    </source>
</reference>
<organism evidence="2 3">
    <name type="scientific">Oryza sativa subsp. japonica</name>
    <name type="common">Rice</name>
    <dbReference type="NCBI Taxonomy" id="39947"/>
    <lineage>
        <taxon>Eukaryota</taxon>
        <taxon>Viridiplantae</taxon>
        <taxon>Streptophyta</taxon>
        <taxon>Embryophyta</taxon>
        <taxon>Tracheophyta</taxon>
        <taxon>Spermatophyta</taxon>
        <taxon>Magnoliopsida</taxon>
        <taxon>Liliopsida</taxon>
        <taxon>Poales</taxon>
        <taxon>Poaceae</taxon>
        <taxon>BOP clade</taxon>
        <taxon>Oryzoideae</taxon>
        <taxon>Oryzeae</taxon>
        <taxon>Oryzinae</taxon>
        <taxon>Oryza</taxon>
        <taxon>Oryza sativa</taxon>
    </lineage>
</organism>
<protein>
    <submittedName>
        <fullName evidence="2">Os07g0609550 protein</fullName>
    </submittedName>
</protein>
<reference evidence="2 3" key="2">
    <citation type="journal article" date="2013" name="Plant Cell Physiol.">
        <title>Rice Annotation Project Database (RAP-DB): an integrative and interactive database for rice genomics.</title>
        <authorList>
            <person name="Sakai H."/>
            <person name="Lee S.S."/>
            <person name="Tanaka T."/>
            <person name="Numa H."/>
            <person name="Kim J."/>
            <person name="Kawahara Y."/>
            <person name="Wakimoto H."/>
            <person name="Yang C.C."/>
            <person name="Iwamoto M."/>
            <person name="Abe T."/>
            <person name="Yamada Y."/>
            <person name="Muto A."/>
            <person name="Inokuchi H."/>
            <person name="Ikemura T."/>
            <person name="Matsumoto T."/>
            <person name="Sasaki T."/>
            <person name="Itoh T."/>
        </authorList>
    </citation>
    <scope>NUCLEOTIDE SEQUENCE [LARGE SCALE GENOMIC DNA]</scope>
    <source>
        <strain evidence="3">cv. Nipponbare</strain>
    </source>
</reference>
<dbReference type="EMBL" id="AP014963">
    <property type="protein sequence ID" value="BAT02597.1"/>
    <property type="molecule type" value="Genomic_DNA"/>
</dbReference>
<gene>
    <name evidence="2" type="ordered locus">Os07g0609550</name>
    <name evidence="2" type="ORF">OSNPB_070609550</name>
</gene>
<dbReference type="AlphaFoldDB" id="A0A0P0X8W6"/>
<reference evidence="2 3" key="3">
    <citation type="journal article" date="2013" name="Rice">
        <title>Improvement of the Oryza sativa Nipponbare reference genome using next generation sequence and optical map data.</title>
        <authorList>
            <person name="Kawahara Y."/>
            <person name="de la Bastide M."/>
            <person name="Hamilton J.P."/>
            <person name="Kanamori H."/>
            <person name="McCombie W.R."/>
            <person name="Ouyang S."/>
            <person name="Schwartz D.C."/>
            <person name="Tanaka T."/>
            <person name="Wu J."/>
            <person name="Zhou S."/>
            <person name="Childs K.L."/>
            <person name="Davidson R.M."/>
            <person name="Lin H."/>
            <person name="Quesada-Ocampo L."/>
            <person name="Vaillancourt B."/>
            <person name="Sakai H."/>
            <person name="Lee S.S."/>
            <person name="Kim J."/>
            <person name="Numa H."/>
            <person name="Itoh T."/>
            <person name="Buell C.R."/>
            <person name="Matsumoto T."/>
        </authorList>
    </citation>
    <scope>NUCLEOTIDE SEQUENCE [LARGE SCALE GENOMIC DNA]</scope>
    <source>
        <strain evidence="3">cv. Nipponbare</strain>
    </source>
</reference>
<dbReference type="Gramene" id="Os07t0609550-01">
    <property type="protein sequence ID" value="Os07t0609550-01"/>
    <property type="gene ID" value="Os07g0609550"/>
</dbReference>
<evidence type="ECO:0000313" key="2">
    <source>
        <dbReference type="EMBL" id="BAT02597.1"/>
    </source>
</evidence>
<accession>A0A0P0X8W6</accession>
<evidence type="ECO:0000256" key="1">
    <source>
        <dbReference type="SAM" id="MobiDB-lite"/>
    </source>
</evidence>
<name>A0A0P0X8W6_ORYSJ</name>
<sequence>SRDHPLHAGFPGSTTRERARAKAGDGGGARGPPRHGDPPLPSAPRHGGVAATPATLLRWREEGPRSTVRASAARWSGSGTRPRQPLESVIEVSHIDAVLQRAAEEDLLLGGGDGADDDVLSAALWFQAHRYVTSQNEPHPLLASRI</sequence>
<feature type="region of interest" description="Disordered" evidence="1">
    <location>
        <begin position="1"/>
        <end position="86"/>
    </location>
</feature>
<feature type="non-terminal residue" evidence="2">
    <location>
        <position position="1"/>
    </location>
</feature>
<dbReference type="STRING" id="39947.A0A0P0X8W6"/>
<dbReference type="Proteomes" id="UP000059680">
    <property type="component" value="Chromosome 7"/>
</dbReference>
<dbReference type="InParanoid" id="A0A0P0X8W6"/>
<proteinExistence type="predicted"/>